<evidence type="ECO:0000256" key="7">
    <source>
        <dbReference type="ARBA" id="ARBA00024867"/>
    </source>
</evidence>
<evidence type="ECO:0000259" key="10">
    <source>
        <dbReference type="PROSITE" id="PS50110"/>
    </source>
</evidence>
<dbReference type="GO" id="GO:0000976">
    <property type="term" value="F:transcription cis-regulatory region binding"/>
    <property type="evidence" value="ECO:0007669"/>
    <property type="project" value="TreeGrafter"/>
</dbReference>
<dbReference type="Gene3D" id="3.40.50.2300">
    <property type="match status" value="1"/>
</dbReference>
<dbReference type="Proteomes" id="UP000430670">
    <property type="component" value="Unassembled WGS sequence"/>
</dbReference>
<dbReference type="PROSITE" id="PS50110">
    <property type="entry name" value="RESPONSE_REGULATORY"/>
    <property type="match status" value="1"/>
</dbReference>
<evidence type="ECO:0000256" key="6">
    <source>
        <dbReference type="ARBA" id="ARBA00023163"/>
    </source>
</evidence>
<sequence>MHSLKQENTSPLILIVDDETDLVSGLNILLTAAKFRVVSAKDGGEALSVFRTEMPDLVVLDLMLPVMDGLEVCRELRKNFDVPIIMLTARDDSLDKILGLEFGADDYITKPFNSRELVARIRSILRRTNRQNYGSTITVGNGRVRINLNEQTVVVAGEQITLTPKEFDLITHLARHPGQVFSRTSLLEIVWGYDFPGDLRTVDVHVRRLRQKLESDPANPTLILTRFGVGYVLAK</sequence>
<dbReference type="FunFam" id="1.10.10.10:FF:000018">
    <property type="entry name" value="DNA-binding response regulator ResD"/>
    <property type="match status" value="1"/>
</dbReference>
<organism evidence="12 13">
    <name type="scientific">Heliobacterium mobile</name>
    <name type="common">Heliobacillus mobilis</name>
    <dbReference type="NCBI Taxonomy" id="28064"/>
    <lineage>
        <taxon>Bacteria</taxon>
        <taxon>Bacillati</taxon>
        <taxon>Bacillota</taxon>
        <taxon>Clostridia</taxon>
        <taxon>Eubacteriales</taxon>
        <taxon>Heliobacteriaceae</taxon>
        <taxon>Heliobacterium</taxon>
    </lineage>
</organism>
<evidence type="ECO:0000313" key="12">
    <source>
        <dbReference type="EMBL" id="MTV48373.1"/>
    </source>
</evidence>
<proteinExistence type="predicted"/>
<dbReference type="PANTHER" id="PTHR48111">
    <property type="entry name" value="REGULATOR OF RPOS"/>
    <property type="match status" value="1"/>
</dbReference>
<dbReference type="InterPro" id="IPR001789">
    <property type="entry name" value="Sig_transdc_resp-reg_receiver"/>
</dbReference>
<dbReference type="SUPFAM" id="SSF52172">
    <property type="entry name" value="CheY-like"/>
    <property type="match status" value="1"/>
</dbReference>
<keyword evidence="3" id="KW-0902">Two-component regulatory system</keyword>
<dbReference type="Pfam" id="PF00072">
    <property type="entry name" value="Response_reg"/>
    <property type="match status" value="1"/>
</dbReference>
<dbReference type="EMBL" id="WNKU01000004">
    <property type="protein sequence ID" value="MTV48373.1"/>
    <property type="molecule type" value="Genomic_DNA"/>
</dbReference>
<dbReference type="GO" id="GO:0032993">
    <property type="term" value="C:protein-DNA complex"/>
    <property type="evidence" value="ECO:0007669"/>
    <property type="project" value="TreeGrafter"/>
</dbReference>
<dbReference type="SMART" id="SM00448">
    <property type="entry name" value="REC"/>
    <property type="match status" value="1"/>
</dbReference>
<dbReference type="Pfam" id="PF00486">
    <property type="entry name" value="Trans_reg_C"/>
    <property type="match status" value="1"/>
</dbReference>
<accession>A0A6I3SHL7</accession>
<dbReference type="InterPro" id="IPR011006">
    <property type="entry name" value="CheY-like_superfamily"/>
</dbReference>
<feature type="DNA-binding region" description="OmpR/PhoB-type" evidence="9">
    <location>
        <begin position="134"/>
        <end position="235"/>
    </location>
</feature>
<name>A0A6I3SHL7_HELMO</name>
<dbReference type="SMART" id="SM00862">
    <property type="entry name" value="Trans_reg_C"/>
    <property type="match status" value="1"/>
</dbReference>
<dbReference type="InterPro" id="IPR039420">
    <property type="entry name" value="WalR-like"/>
</dbReference>
<evidence type="ECO:0000259" key="11">
    <source>
        <dbReference type="PROSITE" id="PS51755"/>
    </source>
</evidence>
<feature type="modified residue" description="4-aspartylphosphate" evidence="8">
    <location>
        <position position="61"/>
    </location>
</feature>
<dbReference type="InterPro" id="IPR001867">
    <property type="entry name" value="OmpR/PhoB-type_DNA-bd"/>
</dbReference>
<dbReference type="OrthoDB" id="9790442at2"/>
<dbReference type="SUPFAM" id="SSF46894">
    <property type="entry name" value="C-terminal effector domain of the bipartite response regulators"/>
    <property type="match status" value="1"/>
</dbReference>
<evidence type="ECO:0000256" key="8">
    <source>
        <dbReference type="PROSITE-ProRule" id="PRU00169"/>
    </source>
</evidence>
<dbReference type="GO" id="GO:0006355">
    <property type="term" value="P:regulation of DNA-templated transcription"/>
    <property type="evidence" value="ECO:0007669"/>
    <property type="project" value="InterPro"/>
</dbReference>
<comment type="caution">
    <text evidence="12">The sequence shown here is derived from an EMBL/GenBank/DDBJ whole genome shotgun (WGS) entry which is preliminary data.</text>
</comment>
<protein>
    <recommendedName>
        <fullName evidence="1">Stage 0 sporulation protein A homolog</fullName>
    </recommendedName>
</protein>
<keyword evidence="5 9" id="KW-0238">DNA-binding</keyword>
<evidence type="ECO:0000256" key="1">
    <source>
        <dbReference type="ARBA" id="ARBA00018672"/>
    </source>
</evidence>
<evidence type="ECO:0000256" key="5">
    <source>
        <dbReference type="ARBA" id="ARBA00023125"/>
    </source>
</evidence>
<dbReference type="Gene3D" id="1.10.10.10">
    <property type="entry name" value="Winged helix-like DNA-binding domain superfamily/Winged helix DNA-binding domain"/>
    <property type="match status" value="1"/>
</dbReference>
<dbReference type="CDD" id="cd00383">
    <property type="entry name" value="trans_reg_C"/>
    <property type="match status" value="1"/>
</dbReference>
<keyword evidence="2 8" id="KW-0597">Phosphoprotein</keyword>
<keyword evidence="13" id="KW-1185">Reference proteome</keyword>
<dbReference type="InterPro" id="IPR016032">
    <property type="entry name" value="Sig_transdc_resp-reg_C-effctor"/>
</dbReference>
<feature type="domain" description="Response regulatory" evidence="10">
    <location>
        <begin position="12"/>
        <end position="125"/>
    </location>
</feature>
<dbReference type="AlphaFoldDB" id="A0A6I3SHL7"/>
<dbReference type="InterPro" id="IPR036388">
    <property type="entry name" value="WH-like_DNA-bd_sf"/>
</dbReference>
<evidence type="ECO:0000256" key="3">
    <source>
        <dbReference type="ARBA" id="ARBA00023012"/>
    </source>
</evidence>
<dbReference type="FunFam" id="3.40.50.2300:FF:000001">
    <property type="entry name" value="DNA-binding response regulator PhoB"/>
    <property type="match status" value="1"/>
</dbReference>
<evidence type="ECO:0000256" key="4">
    <source>
        <dbReference type="ARBA" id="ARBA00023015"/>
    </source>
</evidence>
<evidence type="ECO:0000313" key="13">
    <source>
        <dbReference type="Proteomes" id="UP000430670"/>
    </source>
</evidence>
<keyword evidence="6" id="KW-0804">Transcription</keyword>
<dbReference type="RefSeq" id="WP_155475487.1">
    <property type="nucleotide sequence ID" value="NZ_WNKU01000004.1"/>
</dbReference>
<reference evidence="12 13" key="1">
    <citation type="submission" date="2019-11" db="EMBL/GenBank/DDBJ databases">
        <title>Whole-genome sequence of a the green, strictly anaerobic photosynthetic bacterium Heliobacillus mobilis DSM 6151.</title>
        <authorList>
            <person name="Kyndt J.A."/>
            <person name="Meyer T.E."/>
        </authorList>
    </citation>
    <scope>NUCLEOTIDE SEQUENCE [LARGE SCALE GENOMIC DNA]</scope>
    <source>
        <strain evidence="12 13">DSM 6151</strain>
    </source>
</reference>
<dbReference type="PANTHER" id="PTHR48111:SF1">
    <property type="entry name" value="TWO-COMPONENT RESPONSE REGULATOR ORR33"/>
    <property type="match status" value="1"/>
</dbReference>
<gene>
    <name evidence="12" type="ORF">GJ688_05175</name>
</gene>
<dbReference type="GO" id="GO:0005829">
    <property type="term" value="C:cytosol"/>
    <property type="evidence" value="ECO:0007669"/>
    <property type="project" value="TreeGrafter"/>
</dbReference>
<feature type="domain" description="OmpR/PhoB-type" evidence="11">
    <location>
        <begin position="134"/>
        <end position="235"/>
    </location>
</feature>
<comment type="function">
    <text evidence="7">May play the central regulatory role in sporulation. It may be an element of the effector pathway responsible for the activation of sporulation genes in response to nutritional stress. Spo0A may act in concert with spo0H (a sigma factor) to control the expression of some genes that are critical to the sporulation process.</text>
</comment>
<evidence type="ECO:0000256" key="9">
    <source>
        <dbReference type="PROSITE-ProRule" id="PRU01091"/>
    </source>
</evidence>
<dbReference type="Gene3D" id="6.10.250.690">
    <property type="match status" value="1"/>
</dbReference>
<keyword evidence="4" id="KW-0805">Transcription regulation</keyword>
<dbReference type="GO" id="GO:0000156">
    <property type="term" value="F:phosphorelay response regulator activity"/>
    <property type="evidence" value="ECO:0007669"/>
    <property type="project" value="TreeGrafter"/>
</dbReference>
<dbReference type="PROSITE" id="PS51755">
    <property type="entry name" value="OMPR_PHOB"/>
    <property type="match status" value="1"/>
</dbReference>
<evidence type="ECO:0000256" key="2">
    <source>
        <dbReference type="ARBA" id="ARBA00022553"/>
    </source>
</evidence>